<gene>
    <name evidence="1" type="primary">Necator_chrV.g20665</name>
    <name evidence="1" type="ORF">RB195_015872</name>
</gene>
<protein>
    <submittedName>
        <fullName evidence="1">Uncharacterized protein</fullName>
    </submittedName>
</protein>
<evidence type="ECO:0000313" key="1">
    <source>
        <dbReference type="EMBL" id="KAK6758320.1"/>
    </source>
</evidence>
<organism evidence="1 2">
    <name type="scientific">Necator americanus</name>
    <name type="common">Human hookworm</name>
    <dbReference type="NCBI Taxonomy" id="51031"/>
    <lineage>
        <taxon>Eukaryota</taxon>
        <taxon>Metazoa</taxon>
        <taxon>Ecdysozoa</taxon>
        <taxon>Nematoda</taxon>
        <taxon>Chromadorea</taxon>
        <taxon>Rhabditida</taxon>
        <taxon>Rhabditina</taxon>
        <taxon>Rhabditomorpha</taxon>
        <taxon>Strongyloidea</taxon>
        <taxon>Ancylostomatidae</taxon>
        <taxon>Bunostominae</taxon>
        <taxon>Necator</taxon>
    </lineage>
</organism>
<evidence type="ECO:0000313" key="2">
    <source>
        <dbReference type="Proteomes" id="UP001303046"/>
    </source>
</evidence>
<comment type="caution">
    <text evidence="1">The sequence shown here is derived from an EMBL/GenBank/DDBJ whole genome shotgun (WGS) entry which is preliminary data.</text>
</comment>
<accession>A0ABR1E6V2</accession>
<sequence>MTKQPSIDDQFHVVYSDFDLNLHRQIRDCTLSILKNEGGLLNEQVIKTISTKMEEGSLTFKFFQITTIIN</sequence>
<reference evidence="1 2" key="1">
    <citation type="submission" date="2023-08" db="EMBL/GenBank/DDBJ databases">
        <title>A Necator americanus chromosomal reference genome.</title>
        <authorList>
            <person name="Ilik V."/>
            <person name="Petrzelkova K.J."/>
            <person name="Pardy F."/>
            <person name="Fuh T."/>
            <person name="Niatou-Singa F.S."/>
            <person name="Gouil Q."/>
            <person name="Baker L."/>
            <person name="Ritchie M.E."/>
            <person name="Jex A.R."/>
            <person name="Gazzola D."/>
            <person name="Li H."/>
            <person name="Toshio Fujiwara R."/>
            <person name="Zhan B."/>
            <person name="Aroian R.V."/>
            <person name="Pafco B."/>
            <person name="Schwarz E.M."/>
        </authorList>
    </citation>
    <scope>NUCLEOTIDE SEQUENCE [LARGE SCALE GENOMIC DNA]</scope>
    <source>
        <strain evidence="1 2">Aroian</strain>
        <tissue evidence="1">Whole animal</tissue>
    </source>
</reference>
<proteinExistence type="predicted"/>
<keyword evidence="2" id="KW-1185">Reference proteome</keyword>
<dbReference type="Proteomes" id="UP001303046">
    <property type="component" value="Unassembled WGS sequence"/>
</dbReference>
<name>A0ABR1E6V2_NECAM</name>
<dbReference type="EMBL" id="JAVFWL010000005">
    <property type="protein sequence ID" value="KAK6758320.1"/>
    <property type="molecule type" value="Genomic_DNA"/>
</dbReference>